<evidence type="ECO:0000256" key="4">
    <source>
        <dbReference type="ARBA" id="ARBA00022692"/>
    </source>
</evidence>
<comment type="similarity">
    <text evidence="3">Belongs to the peptidase M50B family.</text>
</comment>
<comment type="caution">
    <text evidence="9">The sequence shown here is derived from an EMBL/GenBank/DDBJ whole genome shotgun (WGS) entry which is preliminary data.</text>
</comment>
<protein>
    <submittedName>
        <fullName evidence="9">M50 family metallopeptidase</fullName>
    </submittedName>
</protein>
<feature type="transmembrane region" description="Helical" evidence="7">
    <location>
        <begin position="12"/>
        <end position="30"/>
    </location>
</feature>
<keyword evidence="5 7" id="KW-1133">Transmembrane helix</keyword>
<comment type="subcellular location">
    <subcellularLocation>
        <location evidence="2">Membrane</location>
        <topology evidence="2">Multi-pass membrane protein</topology>
    </subcellularLocation>
</comment>
<comment type="cofactor">
    <cofactor evidence="1">
        <name>Zn(2+)</name>
        <dbReference type="ChEBI" id="CHEBI:29105"/>
    </cofactor>
</comment>
<keyword evidence="6 7" id="KW-0472">Membrane</keyword>
<evidence type="ECO:0000256" key="3">
    <source>
        <dbReference type="ARBA" id="ARBA00007931"/>
    </source>
</evidence>
<feature type="transmembrane region" description="Helical" evidence="7">
    <location>
        <begin position="127"/>
        <end position="154"/>
    </location>
</feature>
<evidence type="ECO:0000313" key="10">
    <source>
        <dbReference type="Proteomes" id="UP001524478"/>
    </source>
</evidence>
<evidence type="ECO:0000256" key="6">
    <source>
        <dbReference type="ARBA" id="ARBA00023136"/>
    </source>
</evidence>
<keyword evidence="4 7" id="KW-0812">Transmembrane</keyword>
<evidence type="ECO:0000313" key="9">
    <source>
        <dbReference type="EMBL" id="MCQ4925128.1"/>
    </source>
</evidence>
<dbReference type="CDD" id="cd05709">
    <property type="entry name" value="S2P-M50"/>
    <property type="match status" value="1"/>
</dbReference>
<evidence type="ECO:0000256" key="1">
    <source>
        <dbReference type="ARBA" id="ARBA00001947"/>
    </source>
</evidence>
<feature type="transmembrane region" description="Helical" evidence="7">
    <location>
        <begin position="42"/>
        <end position="61"/>
    </location>
</feature>
<dbReference type="InterPro" id="IPR008915">
    <property type="entry name" value="Peptidase_M50"/>
</dbReference>
<reference evidence="9 10" key="1">
    <citation type="submission" date="2022-06" db="EMBL/GenBank/DDBJ databases">
        <title>Isolation of gut microbiota from human fecal samples.</title>
        <authorList>
            <person name="Pamer E.G."/>
            <person name="Barat B."/>
            <person name="Waligurski E."/>
            <person name="Medina S."/>
            <person name="Paddock L."/>
            <person name="Mostad J."/>
        </authorList>
    </citation>
    <scope>NUCLEOTIDE SEQUENCE [LARGE SCALE GENOMIC DNA]</scope>
    <source>
        <strain evidence="9 10">DFI.7.95</strain>
    </source>
</reference>
<evidence type="ECO:0000256" key="2">
    <source>
        <dbReference type="ARBA" id="ARBA00004141"/>
    </source>
</evidence>
<keyword evidence="10" id="KW-1185">Reference proteome</keyword>
<gene>
    <name evidence="9" type="ORF">NE686_18645</name>
</gene>
<evidence type="ECO:0000256" key="7">
    <source>
        <dbReference type="SAM" id="Phobius"/>
    </source>
</evidence>
<name>A0ABT1SF51_9FIRM</name>
<proteinExistence type="inferred from homology"/>
<evidence type="ECO:0000256" key="5">
    <source>
        <dbReference type="ARBA" id="ARBA00022989"/>
    </source>
</evidence>
<accession>A0ABT1SF51</accession>
<dbReference type="EMBL" id="JANGAC010000018">
    <property type="protein sequence ID" value="MCQ4925128.1"/>
    <property type="molecule type" value="Genomic_DNA"/>
</dbReference>
<sequence length="390" mass="45683">MKKKKYKILKELVSGGIIGFILGFSILFIRDYIHIPEGFVKLPFYINILIFIFTFFLAVTLHEFGHALSFISNGVKMRAIFFTIFALIKEDNKWNFRLTSMKTVGGIAIPDIISVKDEKDFQLKQKAFAKAVIMGPISSLIVWIVLTFISIVMIKFASSIYIRSGLVSFILSLSGITIFLLATSFIKKDLVIGDFPAYKIIKSDRFFCGIQFYGYGYLSSQPEKSRDENTYLREYILEELEEKYKNKDSHWFTLSIIDTIIVEYLAGYLDKLPMIIDNYVSFILENPNILSKIRSSIMLEILYFHIIMLLHRDESTREKSFELYKNLKDTIEPNTPKRKYLFKQIEQNLGIRDNKDYLMDRQNIITSDVHQIYKYFHGYYMDEIKINEMI</sequence>
<dbReference type="Proteomes" id="UP001524478">
    <property type="component" value="Unassembled WGS sequence"/>
</dbReference>
<organism evidence="9 10">
    <name type="scientific">Tissierella carlieri</name>
    <dbReference type="NCBI Taxonomy" id="689904"/>
    <lineage>
        <taxon>Bacteria</taxon>
        <taxon>Bacillati</taxon>
        <taxon>Bacillota</taxon>
        <taxon>Tissierellia</taxon>
        <taxon>Tissierellales</taxon>
        <taxon>Tissierellaceae</taxon>
        <taxon>Tissierella</taxon>
    </lineage>
</organism>
<feature type="domain" description="Peptidase M50" evidence="8">
    <location>
        <begin position="51"/>
        <end position="266"/>
    </location>
</feature>
<dbReference type="Pfam" id="PF02163">
    <property type="entry name" value="Peptidase_M50"/>
    <property type="match status" value="1"/>
</dbReference>
<dbReference type="RefSeq" id="WP_256312701.1">
    <property type="nucleotide sequence ID" value="NZ_JANGAC010000018.1"/>
</dbReference>
<feature type="transmembrane region" description="Helical" evidence="7">
    <location>
        <begin position="68"/>
        <end position="88"/>
    </location>
</feature>
<feature type="transmembrane region" description="Helical" evidence="7">
    <location>
        <begin position="160"/>
        <end position="182"/>
    </location>
</feature>
<evidence type="ECO:0000259" key="8">
    <source>
        <dbReference type="Pfam" id="PF02163"/>
    </source>
</evidence>